<dbReference type="GO" id="GO:0006352">
    <property type="term" value="P:DNA-templated transcription initiation"/>
    <property type="evidence" value="ECO:0007669"/>
    <property type="project" value="InterPro"/>
</dbReference>
<dbReference type="SUPFAM" id="SSF88946">
    <property type="entry name" value="Sigma2 domain of RNA polymerase sigma factors"/>
    <property type="match status" value="1"/>
</dbReference>
<accession>A0AA96GLG2</accession>
<dbReference type="RefSeq" id="WP_312748111.1">
    <property type="nucleotide sequence ID" value="NZ_CP116968.1"/>
</dbReference>
<gene>
    <name evidence="7" type="ORF">PQG83_06885</name>
</gene>
<dbReference type="Pfam" id="PF04545">
    <property type="entry name" value="Sigma70_r4"/>
    <property type="match status" value="1"/>
</dbReference>
<evidence type="ECO:0000256" key="3">
    <source>
        <dbReference type="ARBA" id="ARBA00023125"/>
    </source>
</evidence>
<keyword evidence="8" id="KW-1185">Reference proteome</keyword>
<dbReference type="Pfam" id="PF04539">
    <property type="entry name" value="Sigma70_r3"/>
    <property type="match status" value="1"/>
</dbReference>
<dbReference type="PRINTS" id="PR00046">
    <property type="entry name" value="SIGMA70FCT"/>
</dbReference>
<dbReference type="Pfam" id="PF04542">
    <property type="entry name" value="Sigma70_r2"/>
    <property type="match status" value="1"/>
</dbReference>
<evidence type="ECO:0000313" key="7">
    <source>
        <dbReference type="EMBL" id="WNM63472.1"/>
    </source>
</evidence>
<dbReference type="InterPro" id="IPR007624">
    <property type="entry name" value="RNA_pol_sigma70_r3"/>
</dbReference>
<dbReference type="GO" id="GO:0003899">
    <property type="term" value="F:DNA-directed RNA polymerase activity"/>
    <property type="evidence" value="ECO:0007669"/>
    <property type="project" value="InterPro"/>
</dbReference>
<dbReference type="PROSITE" id="PS00716">
    <property type="entry name" value="SIGMA70_2"/>
    <property type="match status" value="1"/>
</dbReference>
<name>A0AA96GLG2_9BACT</name>
<dbReference type="GO" id="GO:0016987">
    <property type="term" value="F:sigma factor activity"/>
    <property type="evidence" value="ECO:0007669"/>
    <property type="project" value="UniProtKB-KW"/>
</dbReference>
<dbReference type="InterPro" id="IPR013325">
    <property type="entry name" value="RNA_pol_sigma_r2"/>
</dbReference>
<dbReference type="NCBIfam" id="TIGR02937">
    <property type="entry name" value="sigma70-ECF"/>
    <property type="match status" value="1"/>
</dbReference>
<dbReference type="InterPro" id="IPR000943">
    <property type="entry name" value="RNA_pol_sigma70"/>
</dbReference>
<dbReference type="Gene3D" id="1.10.1740.10">
    <property type="match status" value="1"/>
</dbReference>
<keyword evidence="3" id="KW-0238">DNA-binding</keyword>
<dbReference type="EMBL" id="CP116968">
    <property type="protein sequence ID" value="WNM63472.1"/>
    <property type="molecule type" value="Genomic_DNA"/>
</dbReference>
<dbReference type="PANTHER" id="PTHR30385">
    <property type="entry name" value="SIGMA FACTOR F FLAGELLAR"/>
    <property type="match status" value="1"/>
</dbReference>
<dbReference type="InterPro" id="IPR012845">
    <property type="entry name" value="RNA_pol_sigma_FliA_WhiG"/>
</dbReference>
<evidence type="ECO:0000256" key="4">
    <source>
        <dbReference type="ARBA" id="ARBA00023163"/>
    </source>
</evidence>
<proteinExistence type="predicted"/>
<feature type="region of interest" description="Disordered" evidence="5">
    <location>
        <begin position="1"/>
        <end position="22"/>
    </location>
</feature>
<protein>
    <submittedName>
        <fullName evidence="7">FliA/WhiG family RNA polymerase sigma factor</fullName>
    </submittedName>
</protein>
<dbReference type="InterPro" id="IPR014284">
    <property type="entry name" value="RNA_pol_sigma-70_dom"/>
</dbReference>
<feature type="region of interest" description="Disordered" evidence="5">
    <location>
        <begin position="272"/>
        <end position="292"/>
    </location>
</feature>
<evidence type="ECO:0000313" key="8">
    <source>
        <dbReference type="Proteomes" id="UP001302494"/>
    </source>
</evidence>
<dbReference type="KEGG" id="nneo:PQG83_06885"/>
<dbReference type="InterPro" id="IPR007630">
    <property type="entry name" value="RNA_pol_sigma70_r4"/>
</dbReference>
<keyword evidence="1" id="KW-0805">Transcription regulation</keyword>
<evidence type="ECO:0000256" key="1">
    <source>
        <dbReference type="ARBA" id="ARBA00023015"/>
    </source>
</evidence>
<reference evidence="7 8" key="1">
    <citation type="submission" date="2023-01" db="EMBL/GenBank/DDBJ databases">
        <title>Cultivation and genomic characterization of new, ubiquitous marine nitrite-oxidizing bacteria from the Nitrospirales.</title>
        <authorList>
            <person name="Mueller A.J."/>
            <person name="Daebeler A."/>
            <person name="Herbold C.W."/>
            <person name="Kirkegaard R.H."/>
            <person name="Daims H."/>
        </authorList>
    </citation>
    <scope>NUCLEOTIDE SEQUENCE [LARGE SCALE GENOMIC DNA]</scope>
    <source>
        <strain evidence="7 8">DK</strain>
    </source>
</reference>
<feature type="domain" description="RNA polymerase sigma-70" evidence="6">
    <location>
        <begin position="238"/>
        <end position="264"/>
    </location>
</feature>
<evidence type="ECO:0000259" key="6">
    <source>
        <dbReference type="PROSITE" id="PS00716"/>
    </source>
</evidence>
<dbReference type="PANTHER" id="PTHR30385:SF7">
    <property type="entry name" value="RNA POLYMERASE SIGMA FACTOR FLIA"/>
    <property type="match status" value="1"/>
</dbReference>
<dbReference type="Proteomes" id="UP001302494">
    <property type="component" value="Chromosome"/>
</dbReference>
<dbReference type="Gene3D" id="1.20.140.160">
    <property type="match status" value="1"/>
</dbReference>
<dbReference type="CDD" id="cd06171">
    <property type="entry name" value="Sigma70_r4"/>
    <property type="match status" value="1"/>
</dbReference>
<keyword evidence="2" id="KW-0731">Sigma factor</keyword>
<organism evidence="7 8">
    <name type="scientific">Candidatus Nitrospira neomarina</name>
    <dbReference type="NCBI Taxonomy" id="3020899"/>
    <lineage>
        <taxon>Bacteria</taxon>
        <taxon>Pseudomonadati</taxon>
        <taxon>Nitrospirota</taxon>
        <taxon>Nitrospiria</taxon>
        <taxon>Nitrospirales</taxon>
        <taxon>Nitrospiraceae</taxon>
        <taxon>Nitrospira</taxon>
    </lineage>
</organism>
<dbReference type="InterPro" id="IPR013324">
    <property type="entry name" value="RNA_pol_sigma_r3/r4-like"/>
</dbReference>
<evidence type="ECO:0000256" key="5">
    <source>
        <dbReference type="SAM" id="MobiDB-lite"/>
    </source>
</evidence>
<dbReference type="GO" id="GO:0003677">
    <property type="term" value="F:DNA binding"/>
    <property type="evidence" value="ECO:0007669"/>
    <property type="project" value="UniProtKB-KW"/>
</dbReference>
<dbReference type="SUPFAM" id="SSF88659">
    <property type="entry name" value="Sigma3 and sigma4 domains of RNA polymerase sigma factors"/>
    <property type="match status" value="2"/>
</dbReference>
<evidence type="ECO:0000256" key="2">
    <source>
        <dbReference type="ARBA" id="ARBA00023082"/>
    </source>
</evidence>
<dbReference type="InterPro" id="IPR007627">
    <property type="entry name" value="RNA_pol_sigma70_r2"/>
</dbReference>
<dbReference type="NCBIfam" id="TIGR02479">
    <property type="entry name" value="FliA_WhiG"/>
    <property type="match status" value="1"/>
</dbReference>
<sequence>MDEDAQHSTETTVGIKEPDTSHLCSVSPKKVEHTEAQGQLDQEYVTRILLEFLPIIRRMAGIMAFRNPFSLDVEDLTSAGAMGLLSALKRYDPTRDIKFRTFAEYRIRGMMLDEIRSMDWVPRSVRFRRDQVRQIVEEHLQKNGVPPTTQELATLLGVPIEEIEGVGGCDPRLISLDEPVGQGEDECTLRDVLPDVNHLDPFVACADAEMKAALSAALQTLSARQQEVLQSYYHAGLTMKEIGRQMGLTESGVCRVHSGAIRHLRIELKRIEDGGPSAPRPRNLRKTPVVRD</sequence>
<keyword evidence="4" id="KW-0804">Transcription</keyword>
<dbReference type="AlphaFoldDB" id="A0AA96GLG2"/>